<evidence type="ECO:0000256" key="2">
    <source>
        <dbReference type="SAM" id="Phobius"/>
    </source>
</evidence>
<keyword evidence="2" id="KW-1133">Transmembrane helix</keyword>
<comment type="caution">
    <text evidence="3">The sequence shown here is derived from an EMBL/GenBank/DDBJ whole genome shotgun (WGS) entry which is preliminary data.</text>
</comment>
<keyword evidence="2" id="KW-0812">Transmembrane</keyword>
<accession>A0A964UU62</accession>
<sequence>MDLWDEDRQEWGTADAADRPAHPSRARRLLIATVAAALLCGAAGTGIWLLARDSDESGSGSGELPSGGGESGRSGAAPDSADACAAVDASTAEAWGLDSGREAETEGAGVALHGGCVWTLWDAQTEAVAEVSLYYSEETPIEPAPTPVSVDGLPSARSSGNAAGCLVVWPTSFGMAVVHVAPENDGPGQDLCDLAADFAGEIAANVPD</sequence>
<dbReference type="Pfam" id="PF12079">
    <property type="entry name" value="DUF3558"/>
    <property type="match status" value="1"/>
</dbReference>
<protein>
    <submittedName>
        <fullName evidence="3">DUF3558 domain-containing protein</fullName>
    </submittedName>
</protein>
<feature type="region of interest" description="Disordered" evidence="1">
    <location>
        <begin position="1"/>
        <end position="22"/>
    </location>
</feature>
<dbReference type="EMBL" id="JAAAHS010000049">
    <property type="protein sequence ID" value="NBE51690.1"/>
    <property type="molecule type" value="Genomic_DNA"/>
</dbReference>
<feature type="transmembrane region" description="Helical" evidence="2">
    <location>
        <begin position="29"/>
        <end position="51"/>
    </location>
</feature>
<dbReference type="AlphaFoldDB" id="A0A964UU62"/>
<name>A0A964UU62_9ACTN</name>
<dbReference type="InterPro" id="IPR024520">
    <property type="entry name" value="DUF3558"/>
</dbReference>
<reference evidence="3" key="1">
    <citation type="submission" date="2020-01" db="EMBL/GenBank/DDBJ databases">
        <title>Whole-genome analyses of novel actinobacteria.</title>
        <authorList>
            <person name="Sahin N."/>
        </authorList>
    </citation>
    <scope>NUCLEOTIDE SEQUENCE</scope>
    <source>
        <strain evidence="3">YC537</strain>
    </source>
</reference>
<gene>
    <name evidence="3" type="ORF">GUY60_09660</name>
</gene>
<feature type="region of interest" description="Disordered" evidence="1">
    <location>
        <begin position="54"/>
        <end position="85"/>
    </location>
</feature>
<proteinExistence type="predicted"/>
<organism evidence="3 4">
    <name type="scientific">Streptomyces boluensis</name>
    <dbReference type="NCBI Taxonomy" id="1775135"/>
    <lineage>
        <taxon>Bacteria</taxon>
        <taxon>Bacillati</taxon>
        <taxon>Actinomycetota</taxon>
        <taxon>Actinomycetes</taxon>
        <taxon>Kitasatosporales</taxon>
        <taxon>Streptomycetaceae</taxon>
        <taxon>Streptomyces</taxon>
    </lineage>
</organism>
<keyword evidence="4" id="KW-1185">Reference proteome</keyword>
<feature type="compositionally biased region" description="Low complexity" evidence="1">
    <location>
        <begin position="73"/>
        <end position="85"/>
    </location>
</feature>
<evidence type="ECO:0000313" key="3">
    <source>
        <dbReference type="EMBL" id="NBE51690.1"/>
    </source>
</evidence>
<keyword evidence="2" id="KW-0472">Membrane</keyword>
<dbReference type="RefSeq" id="WP_161695934.1">
    <property type="nucleotide sequence ID" value="NZ_JAAAHS010000049.1"/>
</dbReference>
<feature type="compositionally biased region" description="Gly residues" evidence="1">
    <location>
        <begin position="59"/>
        <end position="72"/>
    </location>
</feature>
<dbReference type="Proteomes" id="UP000598297">
    <property type="component" value="Unassembled WGS sequence"/>
</dbReference>
<evidence type="ECO:0000313" key="4">
    <source>
        <dbReference type="Proteomes" id="UP000598297"/>
    </source>
</evidence>
<evidence type="ECO:0000256" key="1">
    <source>
        <dbReference type="SAM" id="MobiDB-lite"/>
    </source>
</evidence>
<dbReference type="OrthoDB" id="4225226at2"/>